<name>D1NTE3_9BIFI</name>
<organism evidence="1 3">
    <name type="scientific">Bifidobacterium gallicum DSM 20093 = LMG 11596</name>
    <dbReference type="NCBI Taxonomy" id="561180"/>
    <lineage>
        <taxon>Bacteria</taxon>
        <taxon>Bacillati</taxon>
        <taxon>Actinomycetota</taxon>
        <taxon>Actinomycetes</taxon>
        <taxon>Bifidobacteriales</taxon>
        <taxon>Bifidobacteriaceae</taxon>
        <taxon>Bifidobacterium</taxon>
    </lineage>
</organism>
<reference evidence="1 3" key="1">
    <citation type="submission" date="2009-11" db="EMBL/GenBank/DDBJ databases">
        <authorList>
            <person name="Weinstock G."/>
            <person name="Sodergren E."/>
            <person name="Clifton S."/>
            <person name="Fulton L."/>
            <person name="Fulton B."/>
            <person name="Courtney L."/>
            <person name="Fronick C."/>
            <person name="Harrison M."/>
            <person name="Strong C."/>
            <person name="Farmer C."/>
            <person name="Delahaunty K."/>
            <person name="Markovic C."/>
            <person name="Hall O."/>
            <person name="Minx P."/>
            <person name="Tomlinson C."/>
            <person name="Mitreva M."/>
            <person name="Nelson J."/>
            <person name="Hou S."/>
            <person name="Wollam A."/>
            <person name="Pepin K.H."/>
            <person name="Johnson M."/>
            <person name="Bhonagiri V."/>
            <person name="Nash W.E."/>
            <person name="Warren W."/>
            <person name="Chinwalla A."/>
            <person name="Mardis E.R."/>
            <person name="Wilson R.K."/>
        </authorList>
    </citation>
    <scope>NUCLEOTIDE SEQUENCE [LARGE SCALE GENOMIC DNA]</scope>
    <source>
        <strain evidence="1 3">DSM 20093</strain>
    </source>
</reference>
<dbReference type="EMBL" id="JGYW01000009">
    <property type="protein sequence ID" value="KFI57686.1"/>
    <property type="molecule type" value="Genomic_DNA"/>
</dbReference>
<evidence type="ECO:0000313" key="3">
    <source>
        <dbReference type="Proteomes" id="UP000003656"/>
    </source>
</evidence>
<keyword evidence="4" id="KW-1185">Reference proteome</keyword>
<dbReference type="AlphaFoldDB" id="D1NTE3"/>
<dbReference type="RefSeq" id="WP_006294534.1">
    <property type="nucleotide sequence ID" value="NZ_ABXB03000002.1"/>
</dbReference>
<gene>
    <name evidence="2" type="ORF">BGLCM_1376</name>
    <name evidence="1" type="ORF">BIFGAL_03100</name>
</gene>
<sequence length="260" mass="28052">MTQEFSTCGSLTITDLGLPAAAAAPEQKGRLPKAMFAGKNPAELPKRVYQQLAQHVASIHLLGILTDRTANTQPVPHVPEVLVLGLKLAADIDHIPDGVIELIASQRKGGIVFACVREVDTDSPAPAASAASDPTASPEPLAPGEYVSYAVRRGFSAHAGHTPTYEVFATDWMPVEDPLQLAPQGETMAQLWDNLCAQIMLGQDTTDNLHADLLRLRRKTQLQAELAKVTADHARAKTTDKRNALFTKKAQLTRELEQLG</sequence>
<proteinExistence type="predicted"/>
<evidence type="ECO:0000313" key="2">
    <source>
        <dbReference type="EMBL" id="KFI57686.1"/>
    </source>
</evidence>
<dbReference type="EMBL" id="ABXB03000002">
    <property type="protein sequence ID" value="EFA22997.1"/>
    <property type="molecule type" value="Genomic_DNA"/>
</dbReference>
<protein>
    <submittedName>
        <fullName evidence="2">Tmp1</fullName>
    </submittedName>
</protein>
<dbReference type="Proteomes" id="UP000029074">
    <property type="component" value="Unassembled WGS sequence"/>
</dbReference>
<dbReference type="Pfam" id="PF14335">
    <property type="entry name" value="DUF4391"/>
    <property type="match status" value="1"/>
</dbReference>
<dbReference type="OrthoDB" id="3237262at2"/>
<dbReference type="eggNOG" id="ENOG502ZJU4">
    <property type="taxonomic scope" value="Bacteria"/>
</dbReference>
<dbReference type="InterPro" id="IPR025503">
    <property type="entry name" value="DUF4391"/>
</dbReference>
<accession>D1NTE3</accession>
<evidence type="ECO:0000313" key="1">
    <source>
        <dbReference type="EMBL" id="EFA22997.1"/>
    </source>
</evidence>
<dbReference type="Proteomes" id="UP000003656">
    <property type="component" value="Unassembled WGS sequence"/>
</dbReference>
<evidence type="ECO:0000313" key="4">
    <source>
        <dbReference type="Proteomes" id="UP000029074"/>
    </source>
</evidence>
<comment type="caution">
    <text evidence="1">The sequence shown here is derived from an EMBL/GenBank/DDBJ whole genome shotgun (WGS) entry which is preliminary data.</text>
</comment>
<reference evidence="2 4" key="2">
    <citation type="submission" date="2014-03" db="EMBL/GenBank/DDBJ databases">
        <title>Genomics of Bifidobacteria.</title>
        <authorList>
            <person name="Ventura M."/>
            <person name="Milani C."/>
            <person name="Lugli G.A."/>
        </authorList>
    </citation>
    <scope>NUCLEOTIDE SEQUENCE [LARGE SCALE GENOMIC DNA]</scope>
    <source>
        <strain evidence="2 4">LMG 11596</strain>
    </source>
</reference>